<dbReference type="Proteomes" id="UP001258017">
    <property type="component" value="Unassembled WGS sequence"/>
</dbReference>
<name>A0AAD9RW49_9HYME</name>
<accession>A0AAD9RW49</accession>
<feature type="domain" description="G" evidence="1">
    <location>
        <begin position="432"/>
        <end position="483"/>
    </location>
</feature>
<comment type="caution">
    <text evidence="2">The sequence shown here is derived from an EMBL/GenBank/DDBJ whole genome shotgun (WGS) entry which is preliminary data.</text>
</comment>
<keyword evidence="3" id="KW-1185">Reference proteome</keyword>
<evidence type="ECO:0000259" key="1">
    <source>
        <dbReference type="Pfam" id="PF01926"/>
    </source>
</evidence>
<dbReference type="SUPFAM" id="SSF52540">
    <property type="entry name" value="P-loop containing nucleoside triphosphate hydrolases"/>
    <property type="match status" value="1"/>
</dbReference>
<evidence type="ECO:0000313" key="3">
    <source>
        <dbReference type="Proteomes" id="UP001258017"/>
    </source>
</evidence>
<organism evidence="2 3">
    <name type="scientific">Odynerus spinipes</name>
    <dbReference type="NCBI Taxonomy" id="1348599"/>
    <lineage>
        <taxon>Eukaryota</taxon>
        <taxon>Metazoa</taxon>
        <taxon>Ecdysozoa</taxon>
        <taxon>Arthropoda</taxon>
        <taxon>Hexapoda</taxon>
        <taxon>Insecta</taxon>
        <taxon>Pterygota</taxon>
        <taxon>Neoptera</taxon>
        <taxon>Endopterygota</taxon>
        <taxon>Hymenoptera</taxon>
        <taxon>Apocrita</taxon>
        <taxon>Aculeata</taxon>
        <taxon>Vespoidea</taxon>
        <taxon>Vespidae</taxon>
        <taxon>Eumeninae</taxon>
        <taxon>Odynerus</taxon>
    </lineage>
</organism>
<dbReference type="AlphaFoldDB" id="A0AAD9RW49"/>
<reference evidence="2" key="2">
    <citation type="journal article" date="2023" name="Commun. Biol.">
        <title>Intrasexual cuticular hydrocarbon dimorphism in a wasp sheds light on hydrocarbon biosynthesis genes in Hymenoptera.</title>
        <authorList>
            <person name="Moris V.C."/>
            <person name="Podsiadlowski L."/>
            <person name="Martin S."/>
            <person name="Oeyen J.P."/>
            <person name="Donath A."/>
            <person name="Petersen M."/>
            <person name="Wilbrandt J."/>
            <person name="Misof B."/>
            <person name="Liedtke D."/>
            <person name="Thamm M."/>
            <person name="Scheiner R."/>
            <person name="Schmitt T."/>
            <person name="Niehuis O."/>
        </authorList>
    </citation>
    <scope>NUCLEOTIDE SEQUENCE</scope>
    <source>
        <strain evidence="2">GBR_01_08_01A</strain>
    </source>
</reference>
<reference evidence="2" key="1">
    <citation type="submission" date="2021-08" db="EMBL/GenBank/DDBJ databases">
        <authorList>
            <person name="Misof B."/>
            <person name="Oliver O."/>
            <person name="Podsiadlowski L."/>
            <person name="Donath A."/>
            <person name="Peters R."/>
            <person name="Mayer C."/>
            <person name="Rust J."/>
            <person name="Gunkel S."/>
            <person name="Lesny P."/>
            <person name="Martin S."/>
            <person name="Oeyen J.P."/>
            <person name="Petersen M."/>
            <person name="Panagiotis P."/>
            <person name="Wilbrandt J."/>
            <person name="Tanja T."/>
        </authorList>
    </citation>
    <scope>NUCLEOTIDE SEQUENCE</scope>
    <source>
        <strain evidence="2">GBR_01_08_01A</strain>
        <tissue evidence="2">Thorax + abdomen</tissue>
    </source>
</reference>
<dbReference type="InterPro" id="IPR027417">
    <property type="entry name" value="P-loop_NTPase"/>
</dbReference>
<dbReference type="InterPro" id="IPR052807">
    <property type="entry name" value="Mito_transl_resp_regulator"/>
</dbReference>
<dbReference type="GO" id="GO:0005525">
    <property type="term" value="F:GTP binding"/>
    <property type="evidence" value="ECO:0007669"/>
    <property type="project" value="InterPro"/>
</dbReference>
<sequence>MSCAKIILHTKPRFLKFHTNDNVRHFWQLNLPKCLTSIQICHYSRKQGDNVLYPIDPKVKVLQNKLLYSEYLHYERIRLGFLKRLKFKRKLQEIQRKQNLAEQLHKTAYSVVLNHISSDNGSDSTIKQATEVSSLDNSKSHTIIHMPYASADSFKVVDASADKTKDVPEDIDNETDKSQFSLLNKEYKALYEKYLETKSLMQGQEKPSFIEYEGAYTKEKSIDLQNVPNNWMEDYEQYDDSQNPSDWLYGTPNKNTDISPIPCGGCGALLHCKDHALPGYLPSELFMGRTNEELKIMICQRCHFLKHYKTALDVKVSPEDYPELLKVIKTKKCAVIVMVDLTDFPSSIWPNIGNVLNPRTAIFLVGNKIDLLPKDSSDFDRHIKECMIKAVQRTGIKKSNIRYTALISAKTGYGIEELINKLHKMWKYKGDVYLIGCTNVGKSSLFNCLLQSDYCKVQAADLVQRATISPWPGTTLNLLKFPIMNPLKWKLSLRVKRLLAEREGRSAAEQIRCHKLKLSHNIKYATLQGFIGRTFVSRRTDTPQPLSDPFASQSHKHNASKFGLDETHPDYKHARWCYDTPGTIQSDQILDLLTTEELVMALPNSIISPRTFVLQPEQTIFIGGLGRLDYLEGNEFIRCTIFASYKLPITICHVIDADYLYKELLHTEAFIVPINDPERLKVWPSLQPKQMEVTGINETESAADVVLSNAGWIAITPNENDRVKLQGWTPNARGIYLRTPALLRKSVTLRGARVLGTPAYKKGKQVYAR</sequence>
<evidence type="ECO:0000313" key="2">
    <source>
        <dbReference type="EMBL" id="KAK2586553.1"/>
    </source>
</evidence>
<protein>
    <recommendedName>
        <fullName evidence="1">G domain-containing protein</fullName>
    </recommendedName>
</protein>
<proteinExistence type="predicted"/>
<dbReference type="Gene3D" id="3.40.50.300">
    <property type="entry name" value="P-loop containing nucleotide triphosphate hydrolases"/>
    <property type="match status" value="1"/>
</dbReference>
<dbReference type="InterPro" id="IPR006073">
    <property type="entry name" value="GTP-bd"/>
</dbReference>
<dbReference type="EMBL" id="JAIFRP010000012">
    <property type="protein sequence ID" value="KAK2586553.1"/>
    <property type="molecule type" value="Genomic_DNA"/>
</dbReference>
<gene>
    <name evidence="2" type="ORF">KPH14_011441</name>
</gene>
<dbReference type="PANTHER" id="PTHR46406">
    <property type="entry name" value="NITRIC OXIDE-ASSOCIATED PROTEIN 1"/>
    <property type="match status" value="1"/>
</dbReference>
<dbReference type="Pfam" id="PF01926">
    <property type="entry name" value="MMR_HSR1"/>
    <property type="match status" value="1"/>
</dbReference>
<dbReference type="PANTHER" id="PTHR46406:SF1">
    <property type="entry name" value="NITRIC OXIDE-ASSOCIATED PROTEIN 1"/>
    <property type="match status" value="1"/>
</dbReference>
<dbReference type="CDD" id="cd01855">
    <property type="entry name" value="YqeH"/>
    <property type="match status" value="1"/>
</dbReference>